<dbReference type="AlphaFoldDB" id="A0A2G9ZFM8"/>
<dbReference type="PANTHER" id="PTHR30308">
    <property type="entry name" value="TMRNA-BINDING COMPONENT OF TRANS-TRANSLATION TAGGING COMPLEX"/>
    <property type="match status" value="1"/>
</dbReference>
<dbReference type="InterPro" id="IPR000037">
    <property type="entry name" value="SsrA-bd_prot"/>
</dbReference>
<feature type="compositionally biased region" description="Basic and acidic residues" evidence="4">
    <location>
        <begin position="130"/>
        <end position="150"/>
    </location>
</feature>
<dbReference type="GO" id="GO:0003723">
    <property type="term" value="F:RNA binding"/>
    <property type="evidence" value="ECO:0007669"/>
    <property type="project" value="UniProtKB-UniRule"/>
</dbReference>
<name>A0A2G9ZFM8_9BACT</name>
<comment type="similarity">
    <text evidence="3">Belongs to the SmpB family.</text>
</comment>
<evidence type="ECO:0000256" key="3">
    <source>
        <dbReference type="HAMAP-Rule" id="MF_00023"/>
    </source>
</evidence>
<evidence type="ECO:0000256" key="4">
    <source>
        <dbReference type="SAM" id="MobiDB-lite"/>
    </source>
</evidence>
<protein>
    <recommendedName>
        <fullName evidence="3">SsrA-binding protein</fullName>
    </recommendedName>
    <alternativeName>
        <fullName evidence="3">Small protein B</fullName>
    </alternativeName>
</protein>
<dbReference type="PANTHER" id="PTHR30308:SF2">
    <property type="entry name" value="SSRA-BINDING PROTEIN"/>
    <property type="match status" value="1"/>
</dbReference>
<dbReference type="Proteomes" id="UP000230447">
    <property type="component" value="Unassembled WGS sequence"/>
</dbReference>
<evidence type="ECO:0000256" key="1">
    <source>
        <dbReference type="ARBA" id="ARBA00022490"/>
    </source>
</evidence>
<comment type="function">
    <text evidence="3">Required for rescue of stalled ribosomes mediated by trans-translation. Binds to transfer-messenger RNA (tmRNA), required for stable association of tmRNA with ribosomes. tmRNA and SmpB together mimic tRNA shape, replacing the anticodon stem-loop with SmpB. tmRNA is encoded by the ssrA gene; the 2 termini fold to resemble tRNA(Ala) and it encodes a 'tag peptide', a short internal open reading frame. During trans-translation Ala-aminoacylated tmRNA acts like a tRNA, entering the A-site of stalled ribosomes, displacing the stalled mRNA. The ribosome then switches to translate the ORF on the tmRNA; the nascent peptide is terminated with the 'tag peptide' encoded by the tmRNA and targeted for degradation. The ribosome is freed to recommence translation, which seems to be the essential function of trans-translation.</text>
</comment>
<accession>A0A2G9ZFM8</accession>
<dbReference type="Pfam" id="PF01668">
    <property type="entry name" value="SmpB"/>
    <property type="match status" value="1"/>
</dbReference>
<dbReference type="GO" id="GO:0070930">
    <property type="term" value="P:trans-translation-dependent protein tagging"/>
    <property type="evidence" value="ECO:0007669"/>
    <property type="project" value="TreeGrafter"/>
</dbReference>
<comment type="subcellular location">
    <subcellularLocation>
        <location evidence="3">Cytoplasm</location>
    </subcellularLocation>
    <text evidence="3">The tmRNA-SmpB complex associates with stalled 70S ribosomes.</text>
</comment>
<dbReference type="GO" id="GO:0070929">
    <property type="term" value="P:trans-translation"/>
    <property type="evidence" value="ECO:0007669"/>
    <property type="project" value="UniProtKB-UniRule"/>
</dbReference>
<organism evidence="5 6">
    <name type="scientific">bacterium (Candidatus Gribaldobacteria) CG23_combo_of_CG06-09_8_20_14_all_37_87_8</name>
    <dbReference type="NCBI Taxonomy" id="2014278"/>
    <lineage>
        <taxon>Bacteria</taxon>
        <taxon>Candidatus Gribaldobacteria</taxon>
    </lineage>
</organism>
<proteinExistence type="inferred from homology"/>
<dbReference type="SUPFAM" id="SSF74982">
    <property type="entry name" value="Small protein B (SmpB)"/>
    <property type="match status" value="1"/>
</dbReference>
<feature type="region of interest" description="Disordered" evidence="4">
    <location>
        <begin position="126"/>
        <end position="150"/>
    </location>
</feature>
<dbReference type="NCBIfam" id="TIGR00086">
    <property type="entry name" value="smpB"/>
    <property type="match status" value="1"/>
</dbReference>
<dbReference type="InterPro" id="IPR020081">
    <property type="entry name" value="SsrA-bd_prot_CS"/>
</dbReference>
<evidence type="ECO:0000313" key="5">
    <source>
        <dbReference type="EMBL" id="PIP31964.1"/>
    </source>
</evidence>
<comment type="caution">
    <text evidence="5">The sequence shown here is derived from an EMBL/GenBank/DDBJ whole genome shotgun (WGS) entry which is preliminary data.</text>
</comment>
<evidence type="ECO:0000256" key="2">
    <source>
        <dbReference type="ARBA" id="ARBA00022884"/>
    </source>
</evidence>
<dbReference type="PROSITE" id="PS01317">
    <property type="entry name" value="SSRP"/>
    <property type="match status" value="1"/>
</dbReference>
<gene>
    <name evidence="3" type="primary">smpB</name>
    <name evidence="5" type="ORF">COX24_00740</name>
</gene>
<reference evidence="5 6" key="1">
    <citation type="submission" date="2017-09" db="EMBL/GenBank/DDBJ databases">
        <title>Depth-based differentiation of microbial function through sediment-hosted aquifers and enrichment of novel symbionts in the deep terrestrial subsurface.</title>
        <authorList>
            <person name="Probst A.J."/>
            <person name="Ladd B."/>
            <person name="Jarett J.K."/>
            <person name="Geller-Mcgrath D.E."/>
            <person name="Sieber C.M."/>
            <person name="Emerson J.B."/>
            <person name="Anantharaman K."/>
            <person name="Thomas B.C."/>
            <person name="Malmstrom R."/>
            <person name="Stieglmeier M."/>
            <person name="Klingl A."/>
            <person name="Woyke T."/>
            <person name="Ryan C.M."/>
            <person name="Banfield J.F."/>
        </authorList>
    </citation>
    <scope>NUCLEOTIDE SEQUENCE [LARGE SCALE GENOMIC DNA]</scope>
    <source>
        <strain evidence="5">CG23_combo_of_CG06-09_8_20_14_all_37_87_8</strain>
    </source>
</reference>
<keyword evidence="2 3" id="KW-0694">RNA-binding</keyword>
<sequence>MREIKILTENKKVGFDYDILEKYRAGIILTGQEVKSIKLGRANIKSAFVVLRGEEVFLVGCNVPPYQPNNLNKEYLPERARKLLLHKEEIKELIGKQKQKGLTLKPLLVYTLKGKVKLEFALAKNKKKSDKREKIKKREVNREMRRAFKA</sequence>
<keyword evidence="1 3" id="KW-0963">Cytoplasm</keyword>
<dbReference type="HAMAP" id="MF_00023">
    <property type="entry name" value="SmpB"/>
    <property type="match status" value="1"/>
</dbReference>
<dbReference type="EMBL" id="PCSB01000015">
    <property type="protein sequence ID" value="PIP31964.1"/>
    <property type="molecule type" value="Genomic_DNA"/>
</dbReference>
<dbReference type="GO" id="GO:0005829">
    <property type="term" value="C:cytosol"/>
    <property type="evidence" value="ECO:0007669"/>
    <property type="project" value="TreeGrafter"/>
</dbReference>
<evidence type="ECO:0000313" key="6">
    <source>
        <dbReference type="Proteomes" id="UP000230447"/>
    </source>
</evidence>
<dbReference type="Gene3D" id="2.40.280.10">
    <property type="match status" value="1"/>
</dbReference>
<dbReference type="InterPro" id="IPR023620">
    <property type="entry name" value="SmpB"/>
</dbReference>
<dbReference type="CDD" id="cd09294">
    <property type="entry name" value="SmpB"/>
    <property type="match status" value="1"/>
</dbReference>
<dbReference type="NCBIfam" id="NF003843">
    <property type="entry name" value="PRK05422.1"/>
    <property type="match status" value="1"/>
</dbReference>